<evidence type="ECO:0000313" key="2">
    <source>
        <dbReference type="EMBL" id="MCT4369569.1"/>
    </source>
</evidence>
<evidence type="ECO:0000313" key="3">
    <source>
        <dbReference type="EMBL" id="PBD17788.1"/>
    </source>
</evidence>
<evidence type="ECO:0000256" key="1">
    <source>
        <dbReference type="SAM" id="SignalP"/>
    </source>
</evidence>
<dbReference type="InterPro" id="IPR010607">
    <property type="entry name" value="DUF1194"/>
</dbReference>
<name>A0A2A3JRN5_9RHOB</name>
<proteinExistence type="predicted"/>
<dbReference type="EMBL" id="NTHN01000320">
    <property type="protein sequence ID" value="PBD17788.1"/>
    <property type="molecule type" value="Genomic_DNA"/>
</dbReference>
<dbReference type="InterPro" id="IPR036465">
    <property type="entry name" value="vWFA_dom_sf"/>
</dbReference>
<sequence length="221" mass="22926">MAPVTVASIALLAALSAPKLHACETALLLAMDVSNSIDPAEYAIQAEGLALALTDPQIAAIMVEDRIALAVLQWSGPAHQALTLDWTEIAEPADLASFAAAAGGMERAFVLSDTAPGAALGAALDVMDLAPPCKRRVIDVSGDGTPNSGPSASAARVRAERMGVTINGLAIEGPGSGLPVSNYYRQVLITRDGFVMTARSHQAYAETLRRKILREIAQVVG</sequence>
<evidence type="ECO:0000313" key="4">
    <source>
        <dbReference type="Proteomes" id="UP000217448"/>
    </source>
</evidence>
<feature type="chain" id="PRO_5011997211" evidence="1">
    <location>
        <begin position="23"/>
        <end position="221"/>
    </location>
</feature>
<protein>
    <submittedName>
        <fullName evidence="2">DUF1194 domain-containing protein</fullName>
    </submittedName>
</protein>
<dbReference type="AlphaFoldDB" id="A0A2A3JRN5"/>
<keyword evidence="4" id="KW-1185">Reference proteome</keyword>
<dbReference type="RefSeq" id="WP_095883533.1">
    <property type="nucleotide sequence ID" value="NZ_NTHN02000005.1"/>
</dbReference>
<feature type="signal peptide" evidence="1">
    <location>
        <begin position="1"/>
        <end position="22"/>
    </location>
</feature>
<dbReference type="Proteomes" id="UP000217448">
    <property type="component" value="Unassembled WGS sequence"/>
</dbReference>
<accession>A0A2A3JRN5</accession>
<dbReference type="SUPFAM" id="SSF53300">
    <property type="entry name" value="vWA-like"/>
    <property type="match status" value="1"/>
</dbReference>
<dbReference type="Pfam" id="PF06707">
    <property type="entry name" value="DUF1194"/>
    <property type="match status" value="1"/>
</dbReference>
<keyword evidence="1" id="KW-0732">Signal</keyword>
<dbReference type="OrthoDB" id="9792179at2"/>
<dbReference type="Gene3D" id="3.40.50.410">
    <property type="entry name" value="von Willebrand factor, type A domain"/>
    <property type="match status" value="1"/>
</dbReference>
<organism evidence="3">
    <name type="scientific">Alloyangia mangrovi</name>
    <dbReference type="NCBI Taxonomy" id="1779329"/>
    <lineage>
        <taxon>Bacteria</taxon>
        <taxon>Pseudomonadati</taxon>
        <taxon>Pseudomonadota</taxon>
        <taxon>Alphaproteobacteria</taxon>
        <taxon>Rhodobacterales</taxon>
        <taxon>Roseobacteraceae</taxon>
        <taxon>Alloyangia</taxon>
    </lineage>
</organism>
<comment type="caution">
    <text evidence="3">The sequence shown here is derived from an EMBL/GenBank/DDBJ whole genome shotgun (WGS) entry which is preliminary data.</text>
</comment>
<dbReference type="EMBL" id="NTHN02000005">
    <property type="protein sequence ID" value="MCT4369569.1"/>
    <property type="molecule type" value="Genomic_DNA"/>
</dbReference>
<reference evidence="3" key="1">
    <citation type="submission" date="2017-09" db="EMBL/GenBank/DDBJ databases">
        <title>Yangia sp. SAOS 153D whole genome sequencing.</title>
        <authorList>
            <person name="Verma A."/>
            <person name="Krishnamurthi S."/>
        </authorList>
    </citation>
    <scope>NUCLEOTIDE SEQUENCE [LARGE SCALE GENOMIC DNA]</scope>
    <source>
        <strain evidence="3">SAOS 153D</strain>
    </source>
</reference>
<gene>
    <name evidence="2" type="ORF">CLG85_004095</name>
    <name evidence="3" type="ORF">CLG85_18200</name>
</gene>
<reference evidence="2" key="3">
    <citation type="submission" date="2024-05" db="EMBL/GenBank/DDBJ databases">
        <title>Yangia mangrovi SAOS 153D genome.</title>
        <authorList>
            <person name="Verma A."/>
            <person name="Pal Y."/>
            <person name="Sundharam S."/>
            <person name="Bisht B."/>
            <person name="Srinivasan K."/>
        </authorList>
    </citation>
    <scope>NUCLEOTIDE SEQUENCE</scope>
    <source>
        <strain evidence="2">SAOS 153D</strain>
    </source>
</reference>
<reference evidence="4" key="2">
    <citation type="submission" date="2023-07" db="EMBL/GenBank/DDBJ databases">
        <title>Yangia mangrovi SAOS 153D genome.</title>
        <authorList>
            <person name="Verma A."/>
            <person name="Pal Y."/>
            <person name="Sundharam S."/>
            <person name="Bisht B."/>
            <person name="Srinivasan K."/>
        </authorList>
    </citation>
    <scope>NUCLEOTIDE SEQUENCE [LARGE SCALE GENOMIC DNA]</scope>
    <source>
        <strain evidence="4">SAOS 153D</strain>
    </source>
</reference>